<evidence type="ECO:0000313" key="2">
    <source>
        <dbReference type="Proteomes" id="UP000026915"/>
    </source>
</evidence>
<name>A0A061ELC0_THECC</name>
<keyword evidence="2" id="KW-1185">Reference proteome</keyword>
<sequence>MWVPKCQGSHILTHAQLASKRFCHSLLNMGMKSTRSSNSSRFKKKKRKKKIQCSKFRNDVTYYAHRDDMLQLVFSKNK</sequence>
<dbReference type="HOGENOM" id="CLU_2626933_0_0_1"/>
<reference evidence="1 2" key="1">
    <citation type="journal article" date="2013" name="Genome Biol.">
        <title>The genome sequence of the most widely cultivated cacao type and its use to identify candidate genes regulating pod color.</title>
        <authorList>
            <person name="Motamayor J.C."/>
            <person name="Mockaitis K."/>
            <person name="Schmutz J."/>
            <person name="Haiminen N."/>
            <person name="Iii D.L."/>
            <person name="Cornejo O."/>
            <person name="Findley S.D."/>
            <person name="Zheng P."/>
            <person name="Utro F."/>
            <person name="Royaert S."/>
            <person name="Saski C."/>
            <person name="Jenkins J."/>
            <person name="Podicheti R."/>
            <person name="Zhao M."/>
            <person name="Scheffler B.E."/>
            <person name="Stack J.C."/>
            <person name="Feltus F.A."/>
            <person name="Mustiga G.M."/>
            <person name="Amores F."/>
            <person name="Phillips W."/>
            <person name="Marelli J.P."/>
            <person name="May G.D."/>
            <person name="Shapiro H."/>
            <person name="Ma J."/>
            <person name="Bustamante C.D."/>
            <person name="Schnell R.J."/>
            <person name="Main D."/>
            <person name="Gilbert D."/>
            <person name="Parida L."/>
            <person name="Kuhn D.N."/>
        </authorList>
    </citation>
    <scope>NUCLEOTIDE SEQUENCE [LARGE SCALE GENOMIC DNA]</scope>
    <source>
        <strain evidence="2">cv. Matina 1-6</strain>
    </source>
</reference>
<protein>
    <submittedName>
        <fullName evidence="1">Uncharacterized protein</fullName>
    </submittedName>
</protein>
<organism evidence="1 2">
    <name type="scientific">Theobroma cacao</name>
    <name type="common">Cacao</name>
    <name type="synonym">Cocoa</name>
    <dbReference type="NCBI Taxonomy" id="3641"/>
    <lineage>
        <taxon>Eukaryota</taxon>
        <taxon>Viridiplantae</taxon>
        <taxon>Streptophyta</taxon>
        <taxon>Embryophyta</taxon>
        <taxon>Tracheophyta</taxon>
        <taxon>Spermatophyta</taxon>
        <taxon>Magnoliopsida</taxon>
        <taxon>eudicotyledons</taxon>
        <taxon>Gunneridae</taxon>
        <taxon>Pentapetalae</taxon>
        <taxon>rosids</taxon>
        <taxon>malvids</taxon>
        <taxon>Malvales</taxon>
        <taxon>Malvaceae</taxon>
        <taxon>Byttnerioideae</taxon>
        <taxon>Theobroma</taxon>
    </lineage>
</organism>
<gene>
    <name evidence="1" type="ORF">TCM_017563</name>
</gene>
<dbReference type="InParanoid" id="A0A061ELC0"/>
<dbReference type="EMBL" id="CM001882">
    <property type="protein sequence ID" value="EOY03104.1"/>
    <property type="molecule type" value="Genomic_DNA"/>
</dbReference>
<dbReference type="Gramene" id="EOY03104">
    <property type="protein sequence ID" value="EOY03104"/>
    <property type="gene ID" value="TCM_017563"/>
</dbReference>
<evidence type="ECO:0000313" key="1">
    <source>
        <dbReference type="EMBL" id="EOY03104.1"/>
    </source>
</evidence>
<dbReference type="AlphaFoldDB" id="A0A061ELC0"/>
<proteinExistence type="predicted"/>
<dbReference type="Proteomes" id="UP000026915">
    <property type="component" value="Chromosome 4"/>
</dbReference>
<accession>A0A061ELC0</accession>